<dbReference type="InterPro" id="IPR051534">
    <property type="entry name" value="CBASS_pafABC_assoc_protein"/>
</dbReference>
<keyword evidence="1" id="KW-0805">Transcription regulation</keyword>
<feature type="domain" description="HTH deoR-type" evidence="3">
    <location>
        <begin position="2"/>
        <end position="60"/>
    </location>
</feature>
<proteinExistence type="predicted"/>
<dbReference type="Pfam" id="PF25583">
    <property type="entry name" value="WCX"/>
    <property type="match status" value="1"/>
</dbReference>
<dbReference type="PANTHER" id="PTHR34580">
    <property type="match status" value="1"/>
</dbReference>
<dbReference type="RefSeq" id="WP_207672128.1">
    <property type="nucleotide sequence ID" value="NZ_JAFREM010000004.1"/>
</dbReference>
<sequence>MQIERLIQMIFYLIDHKQVTAKELAVYFGVSTRTIYRDVNTLTLAGIPILSTKGTGGGISLLDGYTVDRSLLTKEEQQNIYQGLQILQATKFPNSELALRKIGAVFREALQPKWLEVDFSFWGSDDSEKIKISDLQEAILNKQVIAFEYFNSELQKSERQVEPLRLVFKSHAWYIVGYCQTKREIRIFRLSRIRGMQVKEKIFDRELPKDYSLKSQQSTDHLPVLKLKFSPEAAHRLYDEFSAEQLVAQKDGSYVVEFQAELNNWMIHYLLSFGKQVEVLEPESARVALKERVLEIAGLYQKEEGVEKHE</sequence>
<protein>
    <submittedName>
        <fullName evidence="4">YafY family transcriptional regulator</fullName>
    </submittedName>
</protein>
<keyword evidence="2" id="KW-0804">Transcription</keyword>
<dbReference type="InterPro" id="IPR036388">
    <property type="entry name" value="WH-like_DNA-bd_sf"/>
</dbReference>
<dbReference type="SUPFAM" id="SSF46785">
    <property type="entry name" value="Winged helix' DNA-binding domain"/>
    <property type="match status" value="1"/>
</dbReference>
<dbReference type="PIRSF" id="PIRSF016838">
    <property type="entry name" value="PafC"/>
    <property type="match status" value="1"/>
</dbReference>
<dbReference type="InterPro" id="IPR036390">
    <property type="entry name" value="WH_DNA-bd_sf"/>
</dbReference>
<dbReference type="InterPro" id="IPR013196">
    <property type="entry name" value="HTH_11"/>
</dbReference>
<dbReference type="SMART" id="SM00420">
    <property type="entry name" value="HTH_DEOR"/>
    <property type="match status" value="1"/>
</dbReference>
<dbReference type="InterPro" id="IPR001034">
    <property type="entry name" value="DeoR_HTH"/>
</dbReference>
<accession>A0ABS3L6G5</accession>
<dbReference type="Pfam" id="PF13280">
    <property type="entry name" value="WYL"/>
    <property type="match status" value="1"/>
</dbReference>
<name>A0ABS3L6G5_9ENTE</name>
<organism evidence="4 5">
    <name type="scientific">Candidatus Enterococcus moelleringii</name>
    <dbReference type="NCBI Taxonomy" id="2815325"/>
    <lineage>
        <taxon>Bacteria</taxon>
        <taxon>Bacillati</taxon>
        <taxon>Bacillota</taxon>
        <taxon>Bacilli</taxon>
        <taxon>Lactobacillales</taxon>
        <taxon>Enterococcaceae</taxon>
        <taxon>Enterococcus</taxon>
    </lineage>
</organism>
<dbReference type="Proteomes" id="UP000664601">
    <property type="component" value="Unassembled WGS sequence"/>
</dbReference>
<dbReference type="Pfam" id="PF08279">
    <property type="entry name" value="HTH_11"/>
    <property type="match status" value="1"/>
</dbReference>
<dbReference type="InterPro" id="IPR057727">
    <property type="entry name" value="WCX_dom"/>
</dbReference>
<dbReference type="PROSITE" id="PS51000">
    <property type="entry name" value="HTH_DEOR_2"/>
    <property type="match status" value="1"/>
</dbReference>
<evidence type="ECO:0000313" key="4">
    <source>
        <dbReference type="EMBL" id="MBO1305197.1"/>
    </source>
</evidence>
<reference evidence="4 5" key="1">
    <citation type="submission" date="2021-03" db="EMBL/GenBank/DDBJ databases">
        <title>Enterococcal diversity collection.</title>
        <authorList>
            <person name="Gilmore M.S."/>
            <person name="Schwartzman J."/>
            <person name="Van Tyne D."/>
            <person name="Martin M."/>
            <person name="Earl A.M."/>
            <person name="Manson A.L."/>
            <person name="Straub T."/>
            <person name="Salamzade R."/>
            <person name="Saavedra J."/>
            <person name="Lebreton F."/>
            <person name="Prichula J."/>
            <person name="Schaufler K."/>
            <person name="Gaca A."/>
            <person name="Sgardioli B."/>
            <person name="Wagenaar J."/>
            <person name="Strong T."/>
        </authorList>
    </citation>
    <scope>NUCLEOTIDE SEQUENCE [LARGE SCALE GENOMIC DNA]</scope>
    <source>
        <strain evidence="4 5">669A</strain>
    </source>
</reference>
<evidence type="ECO:0000259" key="3">
    <source>
        <dbReference type="PROSITE" id="PS51000"/>
    </source>
</evidence>
<gene>
    <name evidence="4" type="ORF">JZO70_03420</name>
</gene>
<dbReference type="PROSITE" id="PS52050">
    <property type="entry name" value="WYL"/>
    <property type="match status" value="1"/>
</dbReference>
<dbReference type="PANTHER" id="PTHR34580:SF1">
    <property type="entry name" value="PROTEIN PAFC"/>
    <property type="match status" value="1"/>
</dbReference>
<dbReference type="Gene3D" id="1.10.10.10">
    <property type="entry name" value="Winged helix-like DNA-binding domain superfamily/Winged helix DNA-binding domain"/>
    <property type="match status" value="1"/>
</dbReference>
<dbReference type="EMBL" id="JAFREM010000004">
    <property type="protein sequence ID" value="MBO1305197.1"/>
    <property type="molecule type" value="Genomic_DNA"/>
</dbReference>
<evidence type="ECO:0000256" key="1">
    <source>
        <dbReference type="ARBA" id="ARBA00023015"/>
    </source>
</evidence>
<dbReference type="InterPro" id="IPR026881">
    <property type="entry name" value="WYL_dom"/>
</dbReference>
<evidence type="ECO:0000256" key="2">
    <source>
        <dbReference type="ARBA" id="ARBA00023163"/>
    </source>
</evidence>
<dbReference type="InterPro" id="IPR028349">
    <property type="entry name" value="PafC-like"/>
</dbReference>
<keyword evidence="5" id="KW-1185">Reference proteome</keyword>
<evidence type="ECO:0000313" key="5">
    <source>
        <dbReference type="Proteomes" id="UP000664601"/>
    </source>
</evidence>
<comment type="caution">
    <text evidence="4">The sequence shown here is derived from an EMBL/GenBank/DDBJ whole genome shotgun (WGS) entry which is preliminary data.</text>
</comment>